<dbReference type="EMBL" id="JBFBVU010000006">
    <property type="protein sequence ID" value="MEV8466562.1"/>
    <property type="molecule type" value="Genomic_DNA"/>
</dbReference>
<dbReference type="Pfam" id="PF04391">
    <property type="entry name" value="DUF533"/>
    <property type="match status" value="1"/>
</dbReference>
<organism evidence="1 2">
    <name type="scientific">Meridianimarinicoccus marinus</name>
    <dbReference type="NCBI Taxonomy" id="3231483"/>
    <lineage>
        <taxon>Bacteria</taxon>
        <taxon>Pseudomonadati</taxon>
        <taxon>Pseudomonadota</taxon>
        <taxon>Alphaproteobacteria</taxon>
        <taxon>Rhodobacterales</taxon>
        <taxon>Paracoccaceae</taxon>
        <taxon>Meridianimarinicoccus</taxon>
    </lineage>
</organism>
<protein>
    <submittedName>
        <fullName evidence="1">DUF533 domain-containing protein</fullName>
    </submittedName>
</protein>
<keyword evidence="2" id="KW-1185">Reference proteome</keyword>
<dbReference type="Proteomes" id="UP001553161">
    <property type="component" value="Unassembled WGS sequence"/>
</dbReference>
<reference evidence="1 2" key="1">
    <citation type="submission" date="2024-07" db="EMBL/GenBank/DDBJ databases">
        <authorList>
            <person name="Kang M."/>
        </authorList>
    </citation>
    <scope>NUCLEOTIDE SEQUENCE [LARGE SCALE GENOMIC DNA]</scope>
    <source>
        <strain evidence="1 2">DFM31</strain>
    </source>
</reference>
<accession>A0ABV3L676</accession>
<dbReference type="InterPro" id="IPR007486">
    <property type="entry name" value="YebE"/>
</dbReference>
<dbReference type="CDD" id="cd07178">
    <property type="entry name" value="terB_like_YebE"/>
    <property type="match status" value="1"/>
</dbReference>
<name>A0ABV3L676_9RHOB</name>
<sequence>MSFMRTLATVAMGFAAAKGMDKFKNMGGMAGMQDMMSGMTGGGSGLGGMGMGGMTDQIAQMAEKMGVPGGGKAVKDMMSSFGGMGGSSNDGAAAMGLGGLMSAMGGAAAASGQQMDDMLGGMFAKTPVSVAAESNAKLMIRAMIQAAKADGEIDKEEQAKILDQLKDADPEEVAFVKAELAAPVDPMGLAQDTGEAMKAQVYSMSLMAVKVDTAAEVTYLRQLSTALGLTDAARDQVHRAMGLPPLPRG</sequence>
<evidence type="ECO:0000313" key="1">
    <source>
        <dbReference type="EMBL" id="MEV8466562.1"/>
    </source>
</evidence>
<gene>
    <name evidence="1" type="ORF">AB0T83_07175</name>
</gene>
<dbReference type="RefSeq" id="WP_366192358.1">
    <property type="nucleotide sequence ID" value="NZ_JBFBVU010000006.1"/>
</dbReference>
<proteinExistence type="predicted"/>
<dbReference type="InterPro" id="IPR029024">
    <property type="entry name" value="TerB-like"/>
</dbReference>
<evidence type="ECO:0000313" key="2">
    <source>
        <dbReference type="Proteomes" id="UP001553161"/>
    </source>
</evidence>
<dbReference type="SUPFAM" id="SSF158682">
    <property type="entry name" value="TerB-like"/>
    <property type="match status" value="1"/>
</dbReference>
<comment type="caution">
    <text evidence="1">The sequence shown here is derived from an EMBL/GenBank/DDBJ whole genome shotgun (WGS) entry which is preliminary data.</text>
</comment>